<reference evidence="2" key="1">
    <citation type="submission" date="2018-05" db="EMBL/GenBank/DDBJ databases">
        <authorList>
            <person name="Lanie J.A."/>
            <person name="Ng W.-L."/>
            <person name="Kazmierczak K.M."/>
            <person name="Andrzejewski T.M."/>
            <person name="Davidsen T.M."/>
            <person name="Wayne K.J."/>
            <person name="Tettelin H."/>
            <person name="Glass J.I."/>
            <person name="Rusch D."/>
            <person name="Podicherti R."/>
            <person name="Tsui H.-C.T."/>
            <person name="Winkler M.E."/>
        </authorList>
    </citation>
    <scope>NUCLEOTIDE SEQUENCE</scope>
</reference>
<dbReference type="InterPro" id="IPR036852">
    <property type="entry name" value="Peptidase_S8/S53_dom_sf"/>
</dbReference>
<gene>
    <name evidence="2" type="ORF">METZ01_LOCUS240326</name>
</gene>
<evidence type="ECO:0000313" key="2">
    <source>
        <dbReference type="EMBL" id="SVB87472.1"/>
    </source>
</evidence>
<organism evidence="2">
    <name type="scientific">marine metagenome</name>
    <dbReference type="NCBI Taxonomy" id="408172"/>
    <lineage>
        <taxon>unclassified sequences</taxon>
        <taxon>metagenomes</taxon>
        <taxon>ecological metagenomes</taxon>
    </lineage>
</organism>
<dbReference type="SUPFAM" id="SSF52743">
    <property type="entry name" value="Subtilisin-like"/>
    <property type="match status" value="1"/>
</dbReference>
<accession>A0A382HK07</accession>
<dbReference type="Gene3D" id="3.40.50.200">
    <property type="entry name" value="Peptidase S8/S53 domain"/>
    <property type="match status" value="1"/>
</dbReference>
<dbReference type="GO" id="GO:0004252">
    <property type="term" value="F:serine-type endopeptidase activity"/>
    <property type="evidence" value="ECO:0007669"/>
    <property type="project" value="InterPro"/>
</dbReference>
<dbReference type="InterPro" id="IPR000209">
    <property type="entry name" value="Peptidase_S8/S53_dom"/>
</dbReference>
<feature type="non-terminal residue" evidence="2">
    <location>
        <position position="1"/>
    </location>
</feature>
<dbReference type="PROSITE" id="PS51892">
    <property type="entry name" value="SUBTILASE"/>
    <property type="match status" value="1"/>
</dbReference>
<dbReference type="EMBL" id="UINC01061661">
    <property type="protein sequence ID" value="SVB87472.1"/>
    <property type="molecule type" value="Genomic_DNA"/>
</dbReference>
<dbReference type="Pfam" id="PF00082">
    <property type="entry name" value="Peptidase_S8"/>
    <property type="match status" value="1"/>
</dbReference>
<protein>
    <recommendedName>
        <fullName evidence="1">Peptidase S8/S53 domain-containing protein</fullName>
    </recommendedName>
</protein>
<evidence type="ECO:0000259" key="1">
    <source>
        <dbReference type="Pfam" id="PF00082"/>
    </source>
</evidence>
<feature type="domain" description="Peptidase S8/S53" evidence="1">
    <location>
        <begin position="3"/>
        <end position="56"/>
    </location>
</feature>
<dbReference type="GO" id="GO:0006508">
    <property type="term" value="P:proteolysis"/>
    <property type="evidence" value="ECO:0007669"/>
    <property type="project" value="InterPro"/>
</dbReference>
<dbReference type="AlphaFoldDB" id="A0A382HK07"/>
<name>A0A382HK07_9ZZZZ</name>
<proteinExistence type="predicted"/>
<feature type="non-terminal residue" evidence="2">
    <location>
        <position position="466"/>
    </location>
</feature>
<sequence length="466" mass="50262">GATIAGNSFASARVAAVAALVRSQNPGLSNAQVAEILFQTATDTGEAGVDAIYGWGILNKTRALSPIGEVVTPITNTEINNDDGKDEVEDVASDSEAVDSENNDDQSGGGFASVALGALALGTVGYGLIYNNPDLKEALVLDEYERPFKMDLSIRTSIPASINSTKTLIKKLGTENTSQPIIKRSDFNLTASYKTPGNGGSWHLHDWDLIEEDSYKPAGILLLATLGDNERYASGFNHGLSGFFDNISKTNSRFYPLAFRSDIFHLSPLTFCENGFYSAASIPLQPHWRAGFSVSSVDQEKTFGLKNDSAILHTNYDRGWWGLDVQLGLLKEDGNLLGSASGGALSVDATDTLSVGLANQFNLNQDWAILANYFEGVTRVNDRRNSMAHDFSKLRINKWGVSLLGRDIADVGDVVGIGWSQPLRAKSGDLTMTVPTELNAAGGIEFNTRRTSLVTDGRENLIEIFY</sequence>